<dbReference type="PANTHER" id="PTHR15239">
    <property type="entry name" value="NUCLEAR EXPORT MEDIATOR FACTOR NEMF"/>
    <property type="match status" value="1"/>
</dbReference>
<sequence length="376" mass="42932">MRQLSTLEITAVIEELKNVEGMFVDKFYLVSEDEFRLKLSRTGEKVNISCKLCYSFNKTKYLKSADNHKSTFESAVRKRLNGTHVEEISQINDDRIIKIGFAKGETKKYMIIEMFAKGNMIVADDQSKIELAYKQHEFKDRKIRVNEIYKPPEKAKITITDAIESRMPQMLNEILSNADGSQKLIKFLNSNVNIGLPYIEDSILECGADPNSKLSEINESMLSSILDKIHLKTNLIQTPQPIIYFDAADGILDFAICPLIKYKDKKSQTKSSISEMLDDVNYGEGAEQAIPKVNEKAEEAASSVRKQMEIIESMKERVEYDRRAGKKIFENMAVLNEVLEFALSQRHITLEDLKSKFPYLNITGIDLKDKTITVDL</sequence>
<organism evidence="1 2">
    <name type="scientific">Candidatus Mancarchaeum acidiphilum</name>
    <dbReference type="NCBI Taxonomy" id="1920749"/>
    <lineage>
        <taxon>Archaea</taxon>
        <taxon>Candidatus Micrarchaeota</taxon>
        <taxon>Candidatus Mancarchaeum</taxon>
    </lineage>
</organism>
<dbReference type="Proteomes" id="UP000197679">
    <property type="component" value="Chromosome"/>
</dbReference>
<dbReference type="InterPro" id="IPR051608">
    <property type="entry name" value="RQC_Subunit_NEMF"/>
</dbReference>
<accession>A0A218NML9</accession>
<evidence type="ECO:0000313" key="2">
    <source>
        <dbReference type="Proteomes" id="UP000197679"/>
    </source>
</evidence>
<dbReference type="Pfam" id="PF05833">
    <property type="entry name" value="NFACT_N"/>
    <property type="match status" value="1"/>
</dbReference>
<dbReference type="GO" id="GO:1990112">
    <property type="term" value="C:RQC complex"/>
    <property type="evidence" value="ECO:0007669"/>
    <property type="project" value="TreeGrafter"/>
</dbReference>
<proteinExistence type="predicted"/>
<dbReference type="EMBL" id="CP019964">
    <property type="protein sequence ID" value="ASI13701.1"/>
    <property type="molecule type" value="Genomic_DNA"/>
</dbReference>
<protein>
    <submittedName>
        <fullName evidence="1">Putative RNA modification enzyme NFACT subunit A</fullName>
    </submittedName>
</protein>
<dbReference type="GO" id="GO:0000049">
    <property type="term" value="F:tRNA binding"/>
    <property type="evidence" value="ECO:0007669"/>
    <property type="project" value="TreeGrafter"/>
</dbReference>
<dbReference type="AlphaFoldDB" id="A0A218NML9"/>
<keyword evidence="2" id="KW-1185">Reference proteome</keyword>
<dbReference type="PANTHER" id="PTHR15239:SF6">
    <property type="entry name" value="RIBOSOME QUALITY CONTROL COMPLEX SUBUNIT NEMF"/>
    <property type="match status" value="1"/>
</dbReference>
<reference evidence="1 2" key="1">
    <citation type="journal article" date="2017" name="Nat. Commun.">
        <title>'ARMAN' archaea depend on association with euryarchaeal host in culture and in situ.</title>
        <authorList>
            <person name="Golyshina O."/>
            <person name="Toshchakov S."/>
            <person name="Makarova K."/>
            <person name="Gavrilov S."/>
            <person name="Korzhenkov A."/>
            <person name="La Cono V."/>
            <person name="Arcadi E."/>
            <person name="Nechitaylo T."/>
            <person name="Ferrer M."/>
            <person name="Kublanov I."/>
            <person name="Wolf Y."/>
            <person name="Yakimov M."/>
            <person name="Golyshin P."/>
            <person name="Slesarev A."/>
            <person name="Kozyavkin S."/>
        </authorList>
    </citation>
    <scope>NUCLEOTIDE SEQUENCE [LARGE SCALE GENOMIC DNA]</scope>
    <source>
        <strain evidence="1 2">Mia14</strain>
    </source>
</reference>
<dbReference type="KEGG" id="marh:Mia14_0379"/>
<dbReference type="GO" id="GO:0043023">
    <property type="term" value="F:ribosomal large subunit binding"/>
    <property type="evidence" value="ECO:0007669"/>
    <property type="project" value="TreeGrafter"/>
</dbReference>
<gene>
    <name evidence="1" type="ORF">Mia14_0379</name>
</gene>
<evidence type="ECO:0000313" key="1">
    <source>
        <dbReference type="EMBL" id="ASI13701.1"/>
    </source>
</evidence>
<dbReference type="GeneID" id="33313936"/>
<dbReference type="GO" id="GO:0072344">
    <property type="term" value="P:rescue of stalled ribosome"/>
    <property type="evidence" value="ECO:0007669"/>
    <property type="project" value="TreeGrafter"/>
</dbReference>
<dbReference type="OrthoDB" id="10943at2157"/>
<dbReference type="Gene3D" id="2.30.310.10">
    <property type="entry name" value="ibrinogen binding protein from staphylococcus aureus domain"/>
    <property type="match status" value="1"/>
</dbReference>
<name>A0A218NML9_9ARCH</name>
<dbReference type="RefSeq" id="WP_088819866.1">
    <property type="nucleotide sequence ID" value="NZ_CP019964.1"/>
</dbReference>